<dbReference type="Gene3D" id="2.30.40.10">
    <property type="entry name" value="Urease, subunit C, domain 1"/>
    <property type="match status" value="1"/>
</dbReference>
<dbReference type="PANTHER" id="PTHR11271">
    <property type="entry name" value="GUANINE DEAMINASE"/>
    <property type="match status" value="1"/>
</dbReference>
<keyword evidence="3" id="KW-0378">Hydrolase</keyword>
<keyword evidence="2" id="KW-0479">Metal-binding</keyword>
<dbReference type="Proteomes" id="UP000199135">
    <property type="component" value="Unassembled WGS sequence"/>
</dbReference>
<dbReference type="EMBL" id="FNWT01000002">
    <property type="protein sequence ID" value="SEH44442.1"/>
    <property type="molecule type" value="Genomic_DNA"/>
</dbReference>
<evidence type="ECO:0000259" key="5">
    <source>
        <dbReference type="Pfam" id="PF01979"/>
    </source>
</evidence>
<comment type="caution">
    <text evidence="6">The sequence shown here is derived from an EMBL/GenBank/DDBJ whole genome shotgun (WGS) entry which is preliminary data.</text>
</comment>
<dbReference type="InterPro" id="IPR006680">
    <property type="entry name" value="Amidohydro-rel"/>
</dbReference>
<dbReference type="PANTHER" id="PTHR11271:SF6">
    <property type="entry name" value="GUANINE DEAMINASE"/>
    <property type="match status" value="1"/>
</dbReference>
<evidence type="ECO:0000256" key="1">
    <source>
        <dbReference type="ARBA" id="ARBA00001947"/>
    </source>
</evidence>
<keyword evidence="4" id="KW-0862">Zinc</keyword>
<gene>
    <name evidence="6" type="ORF">SAMN05216447_102225</name>
</gene>
<keyword evidence="7" id="KW-1185">Reference proteome</keyword>
<sequence>MSKESSVAASQETFAIRGDIVWSRHASNLQWAKDGYLVVVDGVCKGVFQELPAEYEGIDVRDRTGRLVIPGMTDIHVHAPQYAFRGLGMDLELLEWLNTHTFPEEKKYADLSYADRAYSIFADDMLHSPTTRAVVFGTLHVEPTELLMDKLEATGLKTFVGKVNMDRNSPDYLCEKDAQASLADTVRWLDEVESKGYVNTKPILTPRFTPTCTDELMEGLGRLKQERGLPLQSHLSENLSEIDWVHGLAPWSSCYGQTYEHAGQMDGEGHVVMAHCNYSTDEEIAIMKKHGVFVATCPQSNMQLSSGIAPIRRYLVEGMNVGLGTDVAGGASLSMFRAVADLVGCSKLRWRLVDQNLKPLSTAEAFYVATVGGGSFFGKVGSFEEGYEADILVLDDSQIRTTLECDPSERVERYMYLAEEGGRMVEKYVAGRLVVRDDRLVGSKAPAAVLTSAAANTTVSSAKSA</sequence>
<name>A0A1H6IDY2_9ACTN</name>
<dbReference type="Pfam" id="PF01979">
    <property type="entry name" value="Amidohydro_1"/>
    <property type="match status" value="1"/>
</dbReference>
<evidence type="ECO:0000256" key="4">
    <source>
        <dbReference type="ARBA" id="ARBA00022833"/>
    </source>
</evidence>
<accession>A0A1H6IDY2</accession>
<evidence type="ECO:0000313" key="7">
    <source>
        <dbReference type="Proteomes" id="UP000199135"/>
    </source>
</evidence>
<proteinExistence type="predicted"/>
<dbReference type="SUPFAM" id="SSF51338">
    <property type="entry name" value="Composite domain of metallo-dependent hydrolases"/>
    <property type="match status" value="2"/>
</dbReference>
<protein>
    <submittedName>
        <fullName evidence="6">Guanine deaminase</fullName>
    </submittedName>
</protein>
<organism evidence="6 7">
    <name type="scientific">Parafannyhessea umbonata</name>
    <dbReference type="NCBI Taxonomy" id="604330"/>
    <lineage>
        <taxon>Bacteria</taxon>
        <taxon>Bacillati</taxon>
        <taxon>Actinomycetota</taxon>
        <taxon>Coriobacteriia</taxon>
        <taxon>Coriobacteriales</taxon>
        <taxon>Atopobiaceae</taxon>
        <taxon>Parafannyhessea</taxon>
    </lineage>
</organism>
<dbReference type="RefSeq" id="WP_078687101.1">
    <property type="nucleotide sequence ID" value="NZ_FNWT01000002.1"/>
</dbReference>
<dbReference type="InterPro" id="IPR032466">
    <property type="entry name" value="Metal_Hydrolase"/>
</dbReference>
<dbReference type="InterPro" id="IPR011059">
    <property type="entry name" value="Metal-dep_hydrolase_composite"/>
</dbReference>
<dbReference type="SUPFAM" id="SSF51556">
    <property type="entry name" value="Metallo-dependent hydrolases"/>
    <property type="match status" value="1"/>
</dbReference>
<evidence type="ECO:0000313" key="6">
    <source>
        <dbReference type="EMBL" id="SEH44442.1"/>
    </source>
</evidence>
<reference evidence="6 7" key="1">
    <citation type="submission" date="2016-10" db="EMBL/GenBank/DDBJ databases">
        <authorList>
            <person name="Varghese N."/>
            <person name="Submissions S."/>
        </authorList>
    </citation>
    <scope>NUCLEOTIDE SEQUENCE [LARGE SCALE GENOMIC DNA]</scope>
    <source>
        <strain evidence="6 7">WCP15</strain>
    </source>
</reference>
<evidence type="ECO:0000256" key="3">
    <source>
        <dbReference type="ARBA" id="ARBA00022801"/>
    </source>
</evidence>
<dbReference type="Gene3D" id="3.20.20.140">
    <property type="entry name" value="Metal-dependent hydrolases"/>
    <property type="match status" value="1"/>
</dbReference>
<feature type="domain" description="Amidohydrolase-related" evidence="5">
    <location>
        <begin position="67"/>
        <end position="399"/>
    </location>
</feature>
<dbReference type="InterPro" id="IPR051607">
    <property type="entry name" value="Metallo-dep_hydrolases"/>
</dbReference>
<evidence type="ECO:0000256" key="2">
    <source>
        <dbReference type="ARBA" id="ARBA00022723"/>
    </source>
</evidence>
<comment type="cofactor">
    <cofactor evidence="1">
        <name>Zn(2+)</name>
        <dbReference type="ChEBI" id="CHEBI:29105"/>
    </cofactor>
</comment>